<reference evidence="2" key="1">
    <citation type="submission" date="2023-06" db="EMBL/GenBank/DDBJ databases">
        <authorList>
            <person name="Kurt Z."/>
        </authorList>
    </citation>
    <scope>NUCLEOTIDE SEQUENCE</scope>
</reference>
<accession>A0AA86R8P9</accession>
<dbReference type="EMBL" id="CAXDID020000629">
    <property type="protein sequence ID" value="CAL6107145.1"/>
    <property type="molecule type" value="Genomic_DNA"/>
</dbReference>
<dbReference type="EMBL" id="CATOUU010001127">
    <property type="protein sequence ID" value="CAI9973844.1"/>
    <property type="molecule type" value="Genomic_DNA"/>
</dbReference>
<sequence length="287" mass="33317">MDECVVIPQFNYILEACAVIEQISLRTKCIAWRGRASKIPVSELKMSFPFRTLPNAEFNELLSILSRLAVDVFMFYTDHQQKIEYLAVKPNLIQTVRKSLFEFSLKKYSAWSEANNTNEPPFHVNFTIDPLQFRSAFYSEKNKSAFQYIPGLEVEPPKNNLFTQKVLIDYSKPPVLEKSQKSNTSLTIDRSVSSQIYQDIKKSFAAGEEGKTELRQAMKTRHIEQFRKMMNQYYKGAKVASVQDVLKRFKQIYREDLDVKLIPSENIKMVAGTISIDWIRILVDGKW</sequence>
<evidence type="ECO:0000313" key="1">
    <source>
        <dbReference type="EMBL" id="CAI9912859.1"/>
    </source>
</evidence>
<comment type="caution">
    <text evidence="2">The sequence shown here is derived from an EMBL/GenBank/DDBJ whole genome shotgun (WGS) entry which is preliminary data.</text>
</comment>
<proteinExistence type="predicted"/>
<dbReference type="AlphaFoldDB" id="A0AA86R8P9"/>
<evidence type="ECO:0000313" key="6">
    <source>
        <dbReference type="Proteomes" id="UP001642409"/>
    </source>
</evidence>
<evidence type="ECO:0000313" key="4">
    <source>
        <dbReference type="EMBL" id="CAL6086422.1"/>
    </source>
</evidence>
<protein>
    <submittedName>
        <fullName evidence="3">Hypothetical_protein</fullName>
    </submittedName>
</protein>
<evidence type="ECO:0000313" key="2">
    <source>
        <dbReference type="EMBL" id="CAI9973844.1"/>
    </source>
</evidence>
<dbReference type="EMBL" id="CAXDID020000393">
    <property type="protein sequence ID" value="CAL6086422.1"/>
    <property type="molecule type" value="Genomic_DNA"/>
</dbReference>
<reference evidence="3 6" key="2">
    <citation type="submission" date="2024-07" db="EMBL/GenBank/DDBJ databases">
        <authorList>
            <person name="Akdeniz Z."/>
        </authorList>
    </citation>
    <scope>NUCLEOTIDE SEQUENCE [LARGE SCALE GENOMIC DNA]</scope>
</reference>
<dbReference type="EMBL" id="CAXDID020000269">
    <property type="protein sequence ID" value="CAL6067728.1"/>
    <property type="molecule type" value="Genomic_DNA"/>
</dbReference>
<keyword evidence="6" id="KW-1185">Reference proteome</keyword>
<evidence type="ECO:0000313" key="5">
    <source>
        <dbReference type="EMBL" id="CAL6107145.1"/>
    </source>
</evidence>
<organism evidence="2">
    <name type="scientific">Hexamita inflata</name>
    <dbReference type="NCBI Taxonomy" id="28002"/>
    <lineage>
        <taxon>Eukaryota</taxon>
        <taxon>Metamonada</taxon>
        <taxon>Diplomonadida</taxon>
        <taxon>Hexamitidae</taxon>
        <taxon>Hexamitinae</taxon>
        <taxon>Hexamita</taxon>
    </lineage>
</organism>
<name>A0AA86R8P9_9EUKA</name>
<dbReference type="Proteomes" id="UP001642409">
    <property type="component" value="Unassembled WGS sequence"/>
</dbReference>
<dbReference type="EMBL" id="CATOUU010000008">
    <property type="protein sequence ID" value="CAI9912859.1"/>
    <property type="molecule type" value="Genomic_DNA"/>
</dbReference>
<gene>
    <name evidence="1" type="ORF">HINF_LOCUS504</name>
    <name evidence="3" type="ORF">HINF_LOCUS53161</name>
    <name evidence="2" type="ORF">HINF_LOCUS61489</name>
    <name evidence="4" type="ORF">HINF_LOCUS63156</name>
    <name evidence="5" type="ORF">HINF_LOCUS74308</name>
</gene>
<evidence type="ECO:0000313" key="3">
    <source>
        <dbReference type="EMBL" id="CAL6067728.1"/>
    </source>
</evidence>